<sequence length="377" mass="41983">MVEWEGTPDAPPPRRGEDALMGPSTNAALALLTTALSLFVCIPSYALGITRRLVPSYGPAHASALFGGRARGLGGALLAPPETSRPPPQSSWLKRIIAGTPINRLPNPLAWLQSMWTGPTSAHSEYHTDMESSYASEQEDNCRPLPIHHTLISPTTCSCGMDLDHSEHSGPSDTRGQQMALEQKKSEAPDFWETFQDNDPLFPPKDESGHRAMLATFAEHVLSRAKFLGYVGGTAGDRSYTIDTITEPHRSVLLKLISDTYTASPLRNNPESMSEAPSYSASDMARALFFHKGAFTPCEWYIICVDWFKDWTGFAISDALIKGVGDEEWESQWLLQNAKMRDEDDVEGLKRVQPKLRRQFRAFAYWEEGYEYAHFRG</sequence>
<evidence type="ECO:0000256" key="2">
    <source>
        <dbReference type="SAM" id="Phobius"/>
    </source>
</evidence>
<gene>
    <name evidence="3" type="ORF">TWF718_010632</name>
</gene>
<name>A0AAN8MJX7_9PEZI</name>
<dbReference type="Proteomes" id="UP001313282">
    <property type="component" value="Unassembled WGS sequence"/>
</dbReference>
<accession>A0AAN8MJX7</accession>
<feature type="transmembrane region" description="Helical" evidence="2">
    <location>
        <begin position="27"/>
        <end position="47"/>
    </location>
</feature>
<keyword evidence="2" id="KW-0472">Membrane</keyword>
<evidence type="ECO:0000313" key="4">
    <source>
        <dbReference type="Proteomes" id="UP001313282"/>
    </source>
</evidence>
<dbReference type="EMBL" id="JAVHNR010000008">
    <property type="protein sequence ID" value="KAK6335196.1"/>
    <property type="molecule type" value="Genomic_DNA"/>
</dbReference>
<feature type="region of interest" description="Disordered" evidence="1">
    <location>
        <begin position="1"/>
        <end position="21"/>
    </location>
</feature>
<evidence type="ECO:0000256" key="1">
    <source>
        <dbReference type="SAM" id="MobiDB-lite"/>
    </source>
</evidence>
<reference evidence="3 4" key="1">
    <citation type="submission" date="2019-10" db="EMBL/GenBank/DDBJ databases">
        <authorList>
            <person name="Palmer J.M."/>
        </authorList>
    </citation>
    <scope>NUCLEOTIDE SEQUENCE [LARGE SCALE GENOMIC DNA]</scope>
    <source>
        <strain evidence="3 4">TWF718</strain>
    </source>
</reference>
<proteinExistence type="predicted"/>
<dbReference type="AlphaFoldDB" id="A0AAN8MJX7"/>
<comment type="caution">
    <text evidence="3">The sequence shown here is derived from an EMBL/GenBank/DDBJ whole genome shotgun (WGS) entry which is preliminary data.</text>
</comment>
<keyword evidence="2" id="KW-0812">Transmembrane</keyword>
<organism evidence="3 4">
    <name type="scientific">Orbilia javanica</name>
    <dbReference type="NCBI Taxonomy" id="47235"/>
    <lineage>
        <taxon>Eukaryota</taxon>
        <taxon>Fungi</taxon>
        <taxon>Dikarya</taxon>
        <taxon>Ascomycota</taxon>
        <taxon>Pezizomycotina</taxon>
        <taxon>Orbiliomycetes</taxon>
        <taxon>Orbiliales</taxon>
        <taxon>Orbiliaceae</taxon>
        <taxon>Orbilia</taxon>
    </lineage>
</organism>
<keyword evidence="2" id="KW-1133">Transmembrane helix</keyword>
<keyword evidence="4" id="KW-1185">Reference proteome</keyword>
<evidence type="ECO:0000313" key="3">
    <source>
        <dbReference type="EMBL" id="KAK6335196.1"/>
    </source>
</evidence>
<protein>
    <submittedName>
        <fullName evidence="3">Uncharacterized protein</fullName>
    </submittedName>
</protein>